<evidence type="ECO:0000256" key="2">
    <source>
        <dbReference type="ARBA" id="ARBA00022741"/>
    </source>
</evidence>
<name>A0ABQ9WC64_SAGOE</name>
<dbReference type="InterPro" id="IPR042463">
    <property type="entry name" value="HNOB_dom_associated_sf"/>
</dbReference>
<evidence type="ECO:0000313" key="6">
    <source>
        <dbReference type="Proteomes" id="UP001266305"/>
    </source>
</evidence>
<dbReference type="Pfam" id="PF07701">
    <property type="entry name" value="HNOBA"/>
    <property type="match status" value="1"/>
</dbReference>
<organism evidence="5 6">
    <name type="scientific">Saguinus oedipus</name>
    <name type="common">Cotton-top tamarin</name>
    <name type="synonym">Oedipomidas oedipus</name>
    <dbReference type="NCBI Taxonomy" id="9490"/>
    <lineage>
        <taxon>Eukaryota</taxon>
        <taxon>Metazoa</taxon>
        <taxon>Chordata</taxon>
        <taxon>Craniata</taxon>
        <taxon>Vertebrata</taxon>
        <taxon>Euteleostomi</taxon>
        <taxon>Mammalia</taxon>
        <taxon>Eutheria</taxon>
        <taxon>Euarchontoglires</taxon>
        <taxon>Primates</taxon>
        <taxon>Haplorrhini</taxon>
        <taxon>Platyrrhini</taxon>
        <taxon>Cebidae</taxon>
        <taxon>Callitrichinae</taxon>
        <taxon>Saguinus</taxon>
    </lineage>
</organism>
<proteinExistence type="predicted"/>
<dbReference type="EC" id="4.6.1.2" evidence="1"/>
<dbReference type="PANTHER" id="PTHR45655">
    <property type="entry name" value="GUANYLATE CYCLASE SOLUBLE SUBUNIT BETA-2"/>
    <property type="match status" value="1"/>
</dbReference>
<keyword evidence="2" id="KW-0547">Nucleotide-binding</keyword>
<dbReference type="Gene3D" id="3.30.450.260">
    <property type="entry name" value="Haem NO binding associated domain"/>
    <property type="match status" value="1"/>
</dbReference>
<protein>
    <recommendedName>
        <fullName evidence="1">guanylate cyclase</fullName>
        <ecNumber evidence="1">4.6.1.2</ecNumber>
    </recommendedName>
</protein>
<evidence type="ECO:0000256" key="1">
    <source>
        <dbReference type="ARBA" id="ARBA00012202"/>
    </source>
</evidence>
<dbReference type="PANTHER" id="PTHR45655:SF17">
    <property type="entry name" value="GUANYLATE CYCLASE SOLUBLE SUBUNIT BETA-2"/>
    <property type="match status" value="1"/>
</dbReference>
<feature type="domain" description="Haem NO binding associated" evidence="4">
    <location>
        <begin position="135"/>
        <end position="211"/>
    </location>
</feature>
<keyword evidence="6" id="KW-1185">Reference proteome</keyword>
<accession>A0ABQ9WC64</accession>
<dbReference type="EMBL" id="JASSZA010000001">
    <property type="protein sequence ID" value="KAK2119065.1"/>
    <property type="molecule type" value="Genomic_DNA"/>
</dbReference>
<evidence type="ECO:0000256" key="3">
    <source>
        <dbReference type="ARBA" id="ARBA00023293"/>
    </source>
</evidence>
<dbReference type="Proteomes" id="UP001266305">
    <property type="component" value="Unassembled WGS sequence"/>
</dbReference>
<comment type="caution">
    <text evidence="5">The sequence shown here is derived from an EMBL/GenBank/DDBJ whole genome shotgun (WGS) entry which is preliminary data.</text>
</comment>
<sequence>MSQCLQLKPVIGPESTQDPVVGHLSCNWFGDHYLLRYHAFQAALLRMKEKYLNISACPVKKIPLGCCEKHSHVRKSQAFSIGTHFWTGDLWLITLVAQQRTLDQEPRKQVSGSVPKEVWHVANAFEPVYPERLWIEEKTFCNAFPFHIVFDELVKQAGVNIQKYVPGLQTQKIQLNEYFSIIHPQITFNIFSIHKFINSQFVLRTRREMMPAAWQSQPTLKLRGNH</sequence>
<gene>
    <name evidence="5" type="ORF">P7K49_000451</name>
</gene>
<keyword evidence="3" id="KW-0141">cGMP biosynthesis</keyword>
<dbReference type="InterPro" id="IPR011645">
    <property type="entry name" value="HNOB_dom_associated"/>
</dbReference>
<reference evidence="5 6" key="1">
    <citation type="submission" date="2023-05" db="EMBL/GenBank/DDBJ databases">
        <title>B98-5 Cell Line De Novo Hybrid Assembly: An Optical Mapping Approach.</title>
        <authorList>
            <person name="Kananen K."/>
            <person name="Auerbach J.A."/>
            <person name="Kautto E."/>
            <person name="Blachly J.S."/>
        </authorList>
    </citation>
    <scope>NUCLEOTIDE SEQUENCE [LARGE SCALE GENOMIC DNA]</scope>
    <source>
        <strain evidence="5">B95-8</strain>
        <tissue evidence="5">Cell line</tissue>
    </source>
</reference>
<evidence type="ECO:0000313" key="5">
    <source>
        <dbReference type="EMBL" id="KAK2119065.1"/>
    </source>
</evidence>
<evidence type="ECO:0000259" key="4">
    <source>
        <dbReference type="Pfam" id="PF07701"/>
    </source>
</evidence>